<keyword evidence="4" id="KW-0269">Exonuclease</keyword>
<evidence type="ECO:0000256" key="5">
    <source>
        <dbReference type="ARBA" id="ARBA00022842"/>
    </source>
</evidence>
<evidence type="ECO:0000256" key="7">
    <source>
        <dbReference type="ARBA" id="ARBA00042761"/>
    </source>
</evidence>
<reference evidence="9 10" key="1">
    <citation type="submission" date="2018-12" db="EMBL/GenBank/DDBJ databases">
        <authorList>
            <consortium name="Pathogen Informatics"/>
        </authorList>
    </citation>
    <scope>NUCLEOTIDE SEQUENCE [LARGE SCALE GENOMIC DNA]</scope>
    <source>
        <strain evidence="9 10">NCTC13071</strain>
    </source>
</reference>
<evidence type="ECO:0000259" key="8">
    <source>
        <dbReference type="SMART" id="SM00474"/>
    </source>
</evidence>
<evidence type="ECO:0000313" key="10">
    <source>
        <dbReference type="Proteomes" id="UP000274578"/>
    </source>
</evidence>
<dbReference type="InterPro" id="IPR012337">
    <property type="entry name" value="RNaseH-like_sf"/>
</dbReference>
<dbReference type="KEGG" id="poc:NCTC13071_01430"/>
<feature type="domain" description="3'-5' exonuclease" evidence="8">
    <location>
        <begin position="30"/>
        <end position="199"/>
    </location>
</feature>
<dbReference type="Pfam" id="PF01612">
    <property type="entry name" value="DNA_pol_A_exo1"/>
    <property type="match status" value="1"/>
</dbReference>
<dbReference type="EMBL" id="LR134384">
    <property type="protein sequence ID" value="VEH15429.1"/>
    <property type="molecule type" value="Genomic_DNA"/>
</dbReference>
<keyword evidence="1" id="KW-0540">Nuclease</keyword>
<name>A0A3S4TBE4_9BACT</name>
<dbReference type="InterPro" id="IPR051132">
    <property type="entry name" value="3-5_Exonuclease_domain"/>
</dbReference>
<evidence type="ECO:0000256" key="1">
    <source>
        <dbReference type="ARBA" id="ARBA00022722"/>
    </source>
</evidence>
<evidence type="ECO:0000313" key="9">
    <source>
        <dbReference type="EMBL" id="VEH15429.1"/>
    </source>
</evidence>
<keyword evidence="2" id="KW-0479">Metal-binding</keyword>
<dbReference type="AlphaFoldDB" id="A0A3S4TBE4"/>
<evidence type="ECO:0000256" key="4">
    <source>
        <dbReference type="ARBA" id="ARBA00022839"/>
    </source>
</evidence>
<gene>
    <name evidence="9" type="ORF">NCTC13071_01430</name>
</gene>
<dbReference type="GO" id="GO:0046872">
    <property type="term" value="F:metal ion binding"/>
    <property type="evidence" value="ECO:0007669"/>
    <property type="project" value="UniProtKB-KW"/>
</dbReference>
<dbReference type="GO" id="GO:0008408">
    <property type="term" value="F:3'-5' exonuclease activity"/>
    <property type="evidence" value="ECO:0007669"/>
    <property type="project" value="InterPro"/>
</dbReference>
<dbReference type="GO" id="GO:0006139">
    <property type="term" value="P:nucleobase-containing compound metabolic process"/>
    <property type="evidence" value="ECO:0007669"/>
    <property type="project" value="InterPro"/>
</dbReference>
<protein>
    <recommendedName>
        <fullName evidence="6">3'-5' exonuclease</fullName>
    </recommendedName>
    <alternativeName>
        <fullName evidence="7">Werner Syndrome-like exonuclease</fullName>
    </alternativeName>
</protein>
<dbReference type="InterPro" id="IPR036397">
    <property type="entry name" value="RNaseH_sf"/>
</dbReference>
<dbReference type="GO" id="GO:0003676">
    <property type="term" value="F:nucleic acid binding"/>
    <property type="evidence" value="ECO:0007669"/>
    <property type="project" value="InterPro"/>
</dbReference>
<dbReference type="SMART" id="SM00474">
    <property type="entry name" value="35EXOc"/>
    <property type="match status" value="1"/>
</dbReference>
<organism evidence="9 10">
    <name type="scientific">Segatella oris</name>
    <dbReference type="NCBI Taxonomy" id="28135"/>
    <lineage>
        <taxon>Bacteria</taxon>
        <taxon>Pseudomonadati</taxon>
        <taxon>Bacteroidota</taxon>
        <taxon>Bacteroidia</taxon>
        <taxon>Bacteroidales</taxon>
        <taxon>Prevotellaceae</taxon>
        <taxon>Segatella</taxon>
    </lineage>
</organism>
<evidence type="ECO:0000256" key="2">
    <source>
        <dbReference type="ARBA" id="ARBA00022723"/>
    </source>
</evidence>
<dbReference type="Gene3D" id="3.30.420.10">
    <property type="entry name" value="Ribonuclease H-like superfamily/Ribonuclease H"/>
    <property type="match status" value="1"/>
</dbReference>
<sequence>MYLMMKKTIYSKFDKRLITALPAAQFPGRIITVISEADADKAVDYLLSCDILGVDTETRPTFHKGEQHKVALLQVASRDTCFLFRLNDIGMPASVIRLLEDRTVPKIGLSWHDDILSLHRRSEFEPGYFIDLQDIVGKIGIKDLSLQKLYANIFHQKISKRQRLTNWEAGVLTDKQKQYAATDAWTCIKLYEEIRRLYKTKEYKLVVPVEPSRSEGTPTEKAMAKLA</sequence>
<dbReference type="SUPFAM" id="SSF53098">
    <property type="entry name" value="Ribonuclease H-like"/>
    <property type="match status" value="1"/>
</dbReference>
<dbReference type="CDD" id="cd06141">
    <property type="entry name" value="WRN_exo"/>
    <property type="match status" value="1"/>
</dbReference>
<keyword evidence="5" id="KW-0460">Magnesium</keyword>
<dbReference type="InterPro" id="IPR002562">
    <property type="entry name" value="3'-5'_exonuclease_dom"/>
</dbReference>
<dbReference type="PANTHER" id="PTHR13620">
    <property type="entry name" value="3-5 EXONUCLEASE"/>
    <property type="match status" value="1"/>
</dbReference>
<dbReference type="PANTHER" id="PTHR13620:SF109">
    <property type="entry name" value="3'-5' EXONUCLEASE"/>
    <property type="match status" value="1"/>
</dbReference>
<evidence type="ECO:0000256" key="6">
    <source>
        <dbReference type="ARBA" id="ARBA00040531"/>
    </source>
</evidence>
<evidence type="ECO:0000256" key="3">
    <source>
        <dbReference type="ARBA" id="ARBA00022801"/>
    </source>
</evidence>
<dbReference type="Proteomes" id="UP000274578">
    <property type="component" value="Chromosome 1"/>
</dbReference>
<keyword evidence="3" id="KW-0378">Hydrolase</keyword>
<proteinExistence type="predicted"/>
<accession>A0A3S4TBE4</accession>